<proteinExistence type="predicted"/>
<comment type="caution">
    <text evidence="2">The sequence shown here is derived from an EMBL/GenBank/DDBJ whole genome shotgun (WGS) entry which is preliminary data.</text>
</comment>
<evidence type="ECO:0000313" key="3">
    <source>
        <dbReference type="Proteomes" id="UP000019460"/>
    </source>
</evidence>
<dbReference type="EMBL" id="AONC01000009">
    <property type="protein sequence ID" value="EXJ16598.1"/>
    <property type="molecule type" value="Genomic_DNA"/>
</dbReference>
<feature type="compositionally biased region" description="Basic and acidic residues" evidence="1">
    <location>
        <begin position="1"/>
        <end position="10"/>
    </location>
</feature>
<organism evidence="2 3">
    <name type="scientific">Imhoffiella purpurea</name>
    <dbReference type="NCBI Taxonomy" id="1249627"/>
    <lineage>
        <taxon>Bacteria</taxon>
        <taxon>Pseudomonadati</taxon>
        <taxon>Pseudomonadota</taxon>
        <taxon>Gammaproteobacteria</taxon>
        <taxon>Chromatiales</taxon>
        <taxon>Chromatiaceae</taxon>
        <taxon>Imhoffiella</taxon>
    </lineage>
</organism>
<evidence type="ECO:0000256" key="1">
    <source>
        <dbReference type="SAM" id="MobiDB-lite"/>
    </source>
</evidence>
<feature type="region of interest" description="Disordered" evidence="1">
    <location>
        <begin position="1"/>
        <end position="20"/>
    </location>
</feature>
<dbReference type="AlphaFoldDB" id="W9VAF7"/>
<dbReference type="Proteomes" id="UP000019460">
    <property type="component" value="Unassembled WGS sequence"/>
</dbReference>
<reference evidence="2 3" key="1">
    <citation type="submission" date="2012-11" db="EMBL/GenBank/DDBJ databases">
        <title>Genome assembly of Thiorhodococcus sp. AK35.</title>
        <authorList>
            <person name="Nupur N."/>
            <person name="Khatri I."/>
            <person name="Subramanian S."/>
            <person name="Pinnaka A."/>
        </authorList>
    </citation>
    <scope>NUCLEOTIDE SEQUENCE [LARGE SCALE GENOMIC DNA]</scope>
    <source>
        <strain evidence="2 3">AK35</strain>
    </source>
</reference>
<name>W9VAF7_9GAMM</name>
<sequence>MRIPLDERRQGAPFPMASPANDPFISIEEAIRHYADSQPSQLYRGGA</sequence>
<gene>
    <name evidence="2" type="ORF">D779_4151</name>
</gene>
<protein>
    <submittedName>
        <fullName evidence="2">Uncharacterized protein</fullName>
    </submittedName>
</protein>
<keyword evidence="3" id="KW-1185">Reference proteome</keyword>
<evidence type="ECO:0000313" key="2">
    <source>
        <dbReference type="EMBL" id="EXJ16598.1"/>
    </source>
</evidence>
<accession>W9VAF7</accession>